<feature type="compositionally biased region" description="Basic and acidic residues" evidence="2">
    <location>
        <begin position="223"/>
        <end position="232"/>
    </location>
</feature>
<name>A0A2I0WZ15_9ASPA</name>
<sequence length="615" mass="67148">MERRRSLPRANIAANAAAAAKSPLSDHNKFHVRRKSISFAPFNNTSDDDSLSSPVHSSSFLRLSNSALHRTSNNAAAAAKSPLSDHNKFHVRRKSISFAPFNNTSDDDSLSSPVHSSSFLRPSNSALHRTSNNTSSSTSLANRKSTTESPRRLHKQNSSEDLQSRVLWPSSKKPNPSADAEDEGVSEPLERHLDHDHRIDASATYNVSTFSSRQRSDQSAVASEDKKVDRGRRSLRYHIGKFHVEHSLKKPRTPPSPSSSSSSNGQPPAPSRTHSGRFSINKAALARKKSDFGVDFPSTESEQSENVGPAPRVSRVRRPVSPLKGKNGGVGNFISQGLNNLFRRKSFQGSSAESVKKPIAAAGFGSPVRERPTTVKGMGSPGREGMVTAKVYGSSPSRGTTVAAVDGEMQYKLRILHNYLIQWRFVNAGTAVVNKIMCDNAESTLVNALVGLSDLRTSVAKKRAQLEKEKLKFKLNMLVCHQTKALETWGTMERHHLAALSSTKDSLQAAVCRLPITDHAKVDPHLLSISLRQATNMATAINGNIAKCHSRAQRTAPLVAELSQIVAKEKLLLEECIELFGLVSKLQVHEESLRSNIIQLKPQQLTGRTAKGPSC</sequence>
<proteinExistence type="inferred from homology"/>
<feature type="compositionally biased region" description="Basic and acidic residues" evidence="2">
    <location>
        <begin position="188"/>
        <end position="200"/>
    </location>
</feature>
<dbReference type="GO" id="GO:0008017">
    <property type="term" value="F:microtubule binding"/>
    <property type="evidence" value="ECO:0007669"/>
    <property type="project" value="TreeGrafter"/>
</dbReference>
<dbReference type="STRING" id="906689.A0A2I0WZ15"/>
<dbReference type="GO" id="GO:0005880">
    <property type="term" value="C:nuclear microtubule"/>
    <property type="evidence" value="ECO:0007669"/>
    <property type="project" value="TreeGrafter"/>
</dbReference>
<evidence type="ECO:0000313" key="4">
    <source>
        <dbReference type="Proteomes" id="UP000233837"/>
    </source>
</evidence>
<evidence type="ECO:0008006" key="5">
    <source>
        <dbReference type="Google" id="ProtNLM"/>
    </source>
</evidence>
<evidence type="ECO:0000256" key="1">
    <source>
        <dbReference type="ARBA" id="ARBA00010016"/>
    </source>
</evidence>
<gene>
    <name evidence="3" type="ORF">MA16_Dca009310</name>
</gene>
<dbReference type="GO" id="GO:0005737">
    <property type="term" value="C:cytoplasm"/>
    <property type="evidence" value="ECO:0007669"/>
    <property type="project" value="TreeGrafter"/>
</dbReference>
<dbReference type="EMBL" id="KZ502309">
    <property type="protein sequence ID" value="PKU80898.1"/>
    <property type="molecule type" value="Genomic_DNA"/>
</dbReference>
<reference evidence="3 4" key="2">
    <citation type="journal article" date="2017" name="Nature">
        <title>The Apostasia genome and the evolution of orchids.</title>
        <authorList>
            <person name="Zhang G.Q."/>
            <person name="Liu K.W."/>
            <person name="Li Z."/>
            <person name="Lohaus R."/>
            <person name="Hsiao Y.Y."/>
            <person name="Niu S.C."/>
            <person name="Wang J.Y."/>
            <person name="Lin Y.C."/>
            <person name="Xu Q."/>
            <person name="Chen L.J."/>
            <person name="Yoshida K."/>
            <person name="Fujiwara S."/>
            <person name="Wang Z.W."/>
            <person name="Zhang Y.Q."/>
            <person name="Mitsuda N."/>
            <person name="Wang M."/>
            <person name="Liu G.H."/>
            <person name="Pecoraro L."/>
            <person name="Huang H.X."/>
            <person name="Xiao X.J."/>
            <person name="Lin M."/>
            <person name="Wu X.Y."/>
            <person name="Wu W.L."/>
            <person name="Chen Y.Y."/>
            <person name="Chang S.B."/>
            <person name="Sakamoto S."/>
            <person name="Ohme-Takagi M."/>
            <person name="Yagi M."/>
            <person name="Zeng S.J."/>
            <person name="Shen C.Y."/>
            <person name="Yeh C.M."/>
            <person name="Luo Y.B."/>
            <person name="Tsai W.C."/>
            <person name="Van de Peer Y."/>
            <person name="Liu Z.J."/>
        </authorList>
    </citation>
    <scope>NUCLEOTIDE SEQUENCE [LARGE SCALE GENOMIC DNA]</scope>
    <source>
        <tissue evidence="3">The whole plant</tissue>
    </source>
</reference>
<feature type="compositionally biased region" description="Low complexity" evidence="2">
    <location>
        <begin position="130"/>
        <end position="139"/>
    </location>
</feature>
<protein>
    <recommendedName>
        <fullName evidence="5">QWRF motif-containing protein 3</fullName>
    </recommendedName>
</protein>
<dbReference type="InterPro" id="IPR007573">
    <property type="entry name" value="QWRF"/>
</dbReference>
<feature type="compositionally biased region" description="Polar residues" evidence="2">
    <location>
        <begin position="203"/>
        <end position="221"/>
    </location>
</feature>
<keyword evidence="4" id="KW-1185">Reference proteome</keyword>
<accession>A0A2I0WZ15</accession>
<comment type="similarity">
    <text evidence="1">Belongs to the QWRF family.</text>
</comment>
<dbReference type="GO" id="GO:0051225">
    <property type="term" value="P:spindle assembly"/>
    <property type="evidence" value="ECO:0007669"/>
    <property type="project" value="TreeGrafter"/>
</dbReference>
<feature type="region of interest" description="Disordered" evidence="2">
    <location>
        <begin position="294"/>
        <end position="328"/>
    </location>
</feature>
<evidence type="ECO:0000313" key="3">
    <source>
        <dbReference type="EMBL" id="PKU80898.1"/>
    </source>
</evidence>
<dbReference type="Proteomes" id="UP000233837">
    <property type="component" value="Unassembled WGS sequence"/>
</dbReference>
<feature type="region of interest" description="Disordered" evidence="2">
    <location>
        <begin position="100"/>
        <end position="277"/>
    </location>
</feature>
<feature type="compositionally biased region" description="Low complexity" evidence="2">
    <location>
        <begin position="10"/>
        <end position="20"/>
    </location>
</feature>
<feature type="region of interest" description="Disordered" evidence="2">
    <location>
        <begin position="1"/>
        <end position="27"/>
    </location>
</feature>
<dbReference type="PANTHER" id="PTHR31807:SF31">
    <property type="entry name" value="QWRF MOTIF PROTEIN (DUF566)-RELATED"/>
    <property type="match status" value="1"/>
</dbReference>
<feature type="compositionally biased region" description="Polar residues" evidence="2">
    <location>
        <begin position="119"/>
        <end position="129"/>
    </location>
</feature>
<dbReference type="Pfam" id="PF04484">
    <property type="entry name" value="QWRF"/>
    <property type="match status" value="1"/>
</dbReference>
<organism evidence="3 4">
    <name type="scientific">Dendrobium catenatum</name>
    <dbReference type="NCBI Taxonomy" id="906689"/>
    <lineage>
        <taxon>Eukaryota</taxon>
        <taxon>Viridiplantae</taxon>
        <taxon>Streptophyta</taxon>
        <taxon>Embryophyta</taxon>
        <taxon>Tracheophyta</taxon>
        <taxon>Spermatophyta</taxon>
        <taxon>Magnoliopsida</taxon>
        <taxon>Liliopsida</taxon>
        <taxon>Asparagales</taxon>
        <taxon>Orchidaceae</taxon>
        <taxon>Epidendroideae</taxon>
        <taxon>Malaxideae</taxon>
        <taxon>Dendrobiinae</taxon>
        <taxon>Dendrobium</taxon>
    </lineage>
</organism>
<evidence type="ECO:0000256" key="2">
    <source>
        <dbReference type="SAM" id="MobiDB-lite"/>
    </source>
</evidence>
<reference evidence="3 4" key="1">
    <citation type="journal article" date="2016" name="Sci. Rep.">
        <title>The Dendrobium catenatum Lindl. genome sequence provides insights into polysaccharide synthase, floral development and adaptive evolution.</title>
        <authorList>
            <person name="Zhang G.Q."/>
            <person name="Xu Q."/>
            <person name="Bian C."/>
            <person name="Tsai W.C."/>
            <person name="Yeh C.M."/>
            <person name="Liu K.W."/>
            <person name="Yoshida K."/>
            <person name="Zhang L.S."/>
            <person name="Chang S.B."/>
            <person name="Chen F."/>
            <person name="Shi Y."/>
            <person name="Su Y.Y."/>
            <person name="Zhang Y.Q."/>
            <person name="Chen L.J."/>
            <person name="Yin Y."/>
            <person name="Lin M."/>
            <person name="Huang H."/>
            <person name="Deng H."/>
            <person name="Wang Z.W."/>
            <person name="Zhu S.L."/>
            <person name="Zhao X."/>
            <person name="Deng C."/>
            <person name="Niu S.C."/>
            <person name="Huang J."/>
            <person name="Wang M."/>
            <person name="Liu G.H."/>
            <person name="Yang H.J."/>
            <person name="Xiao X.J."/>
            <person name="Hsiao Y.Y."/>
            <person name="Wu W.L."/>
            <person name="Chen Y.Y."/>
            <person name="Mitsuda N."/>
            <person name="Ohme-Takagi M."/>
            <person name="Luo Y.B."/>
            <person name="Van de Peer Y."/>
            <person name="Liu Z.J."/>
        </authorList>
    </citation>
    <scope>NUCLEOTIDE SEQUENCE [LARGE SCALE GENOMIC DNA]</scope>
    <source>
        <tissue evidence="3">The whole plant</tissue>
    </source>
</reference>
<dbReference type="PANTHER" id="PTHR31807">
    <property type="entry name" value="AUGMIN FAMILY MEMBER"/>
    <property type="match status" value="1"/>
</dbReference>
<dbReference type="AlphaFoldDB" id="A0A2I0WZ15"/>